<name>A0A7Y4L8T4_9ACTN</name>
<feature type="signal peptide" evidence="1">
    <location>
        <begin position="1"/>
        <end position="27"/>
    </location>
</feature>
<dbReference type="Pfam" id="PF01547">
    <property type="entry name" value="SBP_bac_1"/>
    <property type="match status" value="1"/>
</dbReference>
<keyword evidence="4" id="KW-1185">Reference proteome</keyword>
<dbReference type="EMBL" id="JABJRC010000011">
    <property type="protein sequence ID" value="NOL45316.1"/>
    <property type="molecule type" value="Genomic_DNA"/>
</dbReference>
<dbReference type="InterPro" id="IPR006059">
    <property type="entry name" value="SBP"/>
</dbReference>
<dbReference type="InterPro" id="IPR006311">
    <property type="entry name" value="TAT_signal"/>
</dbReference>
<reference evidence="3 4" key="1">
    <citation type="submission" date="2020-05" db="EMBL/GenBank/DDBJ databases">
        <title>Genome sequence of Kribbella sandramycini ATCC 39419.</title>
        <authorList>
            <person name="Maclea K.S."/>
            <person name="Fair J.L."/>
        </authorList>
    </citation>
    <scope>NUCLEOTIDE SEQUENCE [LARGE SCALE GENOMIC DNA]</scope>
    <source>
        <strain evidence="3 4">ATCC 39419</strain>
    </source>
</reference>
<evidence type="ECO:0000313" key="4">
    <source>
        <dbReference type="Proteomes" id="UP000534306"/>
    </source>
</evidence>
<dbReference type="SUPFAM" id="SSF53850">
    <property type="entry name" value="Periplasmic binding protein-like II"/>
    <property type="match status" value="1"/>
</dbReference>
<evidence type="ECO:0000313" key="5">
    <source>
        <dbReference type="Proteomes" id="UP000553957"/>
    </source>
</evidence>
<organism evidence="3 4">
    <name type="scientific">Kribbella sandramycini</name>
    <dbReference type="NCBI Taxonomy" id="60450"/>
    <lineage>
        <taxon>Bacteria</taxon>
        <taxon>Bacillati</taxon>
        <taxon>Actinomycetota</taxon>
        <taxon>Actinomycetes</taxon>
        <taxon>Propionibacteriales</taxon>
        <taxon>Kribbellaceae</taxon>
        <taxon>Kribbella</taxon>
    </lineage>
</organism>
<protein>
    <submittedName>
        <fullName evidence="2">ABC-type glycerol-3-phosphate transport system substrate-binding protein</fullName>
    </submittedName>
    <submittedName>
        <fullName evidence="3">Extracellular solute-binding protein</fullName>
    </submittedName>
</protein>
<evidence type="ECO:0000313" key="2">
    <source>
        <dbReference type="EMBL" id="MBB6570456.1"/>
    </source>
</evidence>
<keyword evidence="1" id="KW-0732">Signal</keyword>
<evidence type="ECO:0000256" key="1">
    <source>
        <dbReference type="SAM" id="SignalP"/>
    </source>
</evidence>
<accession>A0A7Y4L8T4</accession>
<comment type="caution">
    <text evidence="3">The sequence shown here is derived from an EMBL/GenBank/DDBJ whole genome shotgun (WGS) entry which is preliminary data.</text>
</comment>
<dbReference type="PANTHER" id="PTHR43649:SF30">
    <property type="entry name" value="ABC TRANSPORTER SUBSTRATE-BINDING PROTEIN"/>
    <property type="match status" value="1"/>
</dbReference>
<dbReference type="InterPro" id="IPR050490">
    <property type="entry name" value="Bact_solute-bd_prot1"/>
</dbReference>
<gene>
    <name evidence="2" type="ORF">HNR71_006093</name>
    <name evidence="3" type="ORF">HPO96_34215</name>
</gene>
<dbReference type="PROSITE" id="PS51318">
    <property type="entry name" value="TAT"/>
    <property type="match status" value="1"/>
</dbReference>
<reference evidence="2 5" key="2">
    <citation type="submission" date="2020-08" db="EMBL/GenBank/DDBJ databases">
        <title>Sequencing the genomes of 1000 actinobacteria strains.</title>
        <authorList>
            <person name="Klenk H.-P."/>
        </authorList>
    </citation>
    <scope>NUCLEOTIDE SEQUENCE [LARGE SCALE GENOMIC DNA]</scope>
    <source>
        <strain evidence="2 5">DSM 15626</strain>
    </source>
</reference>
<evidence type="ECO:0000313" key="3">
    <source>
        <dbReference type="EMBL" id="NOL45316.1"/>
    </source>
</evidence>
<sequence>MNSTTSSTGSISRRTLLRLTAATGVLAAAGCSGNGSKSGASTVPTYWTQPNAEQKEMAAFLSEIEKGFAKANPNQTAKTLLVPWEDSLTKYTAAFSGGNPPDVTYQIIPWMNKWRQTNVLADFNKLAPKEDLDALLAGVNPRHIEVAKGPNGELFAIPYVTDTGHNLTVNAEIWEKAGKPKLPTTYAEMIEFAKATTMDTSGRRLGDAGFDKSKVAHYGMTWPLVPSIQENYIWHYFWSFGTEYMSADGKDIGFDNEAGRAALENMKAMVDSGAATPAGLYTDESKWTNAMVSGKSAMQWTHALTADQAKAFPKARLMVLEPPKGPKGDQFLVGGCGFIAVSAKSKNLENAYKLAKYILTPAPKEQYTRMILGVPIQGSKGAFYTNLPDPRMNEFMNEAGKMTGFQRIPPALKFQPNEYLLGKINDFLTGRQSLDAMIKDAGKQIKQMAAAAA</sequence>
<dbReference type="AlphaFoldDB" id="A0A7Y4L8T4"/>
<dbReference type="EMBL" id="JACHKF010000001">
    <property type="protein sequence ID" value="MBB6570456.1"/>
    <property type="molecule type" value="Genomic_DNA"/>
</dbReference>
<dbReference type="Proteomes" id="UP000534306">
    <property type="component" value="Unassembled WGS sequence"/>
</dbReference>
<dbReference type="RefSeq" id="WP_171678596.1">
    <property type="nucleotide sequence ID" value="NZ_BAAAGT010000017.1"/>
</dbReference>
<dbReference type="PANTHER" id="PTHR43649">
    <property type="entry name" value="ARABINOSE-BINDING PROTEIN-RELATED"/>
    <property type="match status" value="1"/>
</dbReference>
<dbReference type="Proteomes" id="UP000553957">
    <property type="component" value="Unassembled WGS sequence"/>
</dbReference>
<dbReference type="Gene3D" id="3.40.190.10">
    <property type="entry name" value="Periplasmic binding protein-like II"/>
    <property type="match status" value="1"/>
</dbReference>
<feature type="chain" id="PRO_5044130821" evidence="1">
    <location>
        <begin position="28"/>
        <end position="453"/>
    </location>
</feature>
<proteinExistence type="predicted"/>